<dbReference type="AlphaFoldDB" id="A0A1Y6K1Y7"/>
<dbReference type="GO" id="GO:0015667">
    <property type="term" value="F:site-specific DNA-methyltransferase (cytosine-N4-specific) activity"/>
    <property type="evidence" value="ECO:0007669"/>
    <property type="project" value="UniProtKB-EC"/>
</dbReference>
<comment type="similarity">
    <text evidence="1">Belongs to the N(4)/N(6)-methyltransferase family. N(4) subfamily.</text>
</comment>
<dbReference type="RefSeq" id="WP_087861600.1">
    <property type="nucleotide sequence ID" value="NZ_LT859958.1"/>
</dbReference>
<feature type="domain" description="DNA methylase N-4/N-6" evidence="9">
    <location>
        <begin position="74"/>
        <end position="288"/>
    </location>
</feature>
<dbReference type="GO" id="GO:0009307">
    <property type="term" value="P:DNA restriction-modification system"/>
    <property type="evidence" value="ECO:0007669"/>
    <property type="project" value="UniProtKB-KW"/>
</dbReference>
<dbReference type="GO" id="GO:0008170">
    <property type="term" value="F:N-methyltransferase activity"/>
    <property type="evidence" value="ECO:0007669"/>
    <property type="project" value="InterPro"/>
</dbReference>
<dbReference type="OrthoDB" id="9773571at2"/>
<dbReference type="EMBL" id="LT859958">
    <property type="protein sequence ID" value="SMX53673.1"/>
    <property type="molecule type" value="Genomic_DNA"/>
</dbReference>
<dbReference type="REBASE" id="203189">
    <property type="entry name" value="M.AbaBI1ORF607P"/>
</dbReference>
<dbReference type="InterPro" id="IPR002941">
    <property type="entry name" value="DNA_methylase_N4/N6"/>
</dbReference>
<evidence type="ECO:0000256" key="2">
    <source>
        <dbReference type="ARBA" id="ARBA00022603"/>
    </source>
</evidence>
<dbReference type="GO" id="GO:0005737">
    <property type="term" value="C:cytoplasm"/>
    <property type="evidence" value="ECO:0007669"/>
    <property type="project" value="TreeGrafter"/>
</dbReference>
<dbReference type="Proteomes" id="UP000195514">
    <property type="component" value="Chromosome I"/>
</dbReference>
<sequence length="301" mass="34573">MNDKHTGTKTSRFGTTSRISHDSSRYYDARLYSELSMKDEKMVGEDNKFPEEFKNTIIHGTSENMKEIPDNSLHLMVTSPPYNASKEYDQDLSLHEYLKMLFNVFSETYRVLVNGGRACINVANLGRRPYIPLSDYISSMMEEIGFLMRGEIIWNKGAGAGVSMAWGSWKSASNPVLRDVHEYILIFSKGSFKRSKAREQKSTIEKDQFMEWTKSVWTMNPESARKVGHPAPFPVELPHRLIQLYTFTNDIVLDPFMGSGTTAIASINSERFYIGYEIDPEYVKLAEERIAPFKNQMRHDT</sequence>
<dbReference type="PRINTS" id="PR00508">
    <property type="entry name" value="S21N4MTFRASE"/>
</dbReference>
<dbReference type="EC" id="2.1.1.-" evidence="8"/>
<gene>
    <name evidence="10" type="ORF">CFX1CAM_0607</name>
</gene>
<dbReference type="InterPro" id="IPR029063">
    <property type="entry name" value="SAM-dependent_MTases_sf"/>
</dbReference>
<evidence type="ECO:0000256" key="3">
    <source>
        <dbReference type="ARBA" id="ARBA00022679"/>
    </source>
</evidence>
<dbReference type="PANTHER" id="PTHR13370">
    <property type="entry name" value="RNA METHYLASE-RELATED"/>
    <property type="match status" value="1"/>
</dbReference>
<name>A0A1Y6K1Y7_9CHLR</name>
<organism evidence="10 11">
    <name type="scientific">Candidatus Brevifilum fermentans</name>
    <dbReference type="NCBI Taxonomy" id="1986204"/>
    <lineage>
        <taxon>Bacteria</taxon>
        <taxon>Bacillati</taxon>
        <taxon>Chloroflexota</taxon>
        <taxon>Anaerolineae</taxon>
        <taxon>Anaerolineales</taxon>
        <taxon>Anaerolineaceae</taxon>
        <taxon>Candidatus Brevifilum</taxon>
    </lineage>
</organism>
<evidence type="ECO:0000256" key="5">
    <source>
        <dbReference type="ARBA" id="ARBA00022747"/>
    </source>
</evidence>
<keyword evidence="5" id="KW-0680">Restriction system</keyword>
<keyword evidence="2 10" id="KW-0489">Methyltransferase</keyword>
<evidence type="ECO:0000256" key="1">
    <source>
        <dbReference type="ARBA" id="ARBA00010203"/>
    </source>
</evidence>
<reference evidence="11" key="1">
    <citation type="submission" date="2017-05" db="EMBL/GenBank/DDBJ databases">
        <authorList>
            <person name="Kirkegaard R."/>
            <person name="Mcilroy J S."/>
        </authorList>
    </citation>
    <scope>NUCLEOTIDE SEQUENCE [LARGE SCALE GENOMIC DNA]</scope>
</reference>
<dbReference type="InterPro" id="IPR017985">
    <property type="entry name" value="MeTrfase_CN4_CS"/>
</dbReference>
<evidence type="ECO:0000256" key="8">
    <source>
        <dbReference type="RuleBase" id="RU362026"/>
    </source>
</evidence>
<dbReference type="GO" id="GO:0003677">
    <property type="term" value="F:DNA binding"/>
    <property type="evidence" value="ECO:0007669"/>
    <property type="project" value="UniProtKB-KW"/>
</dbReference>
<evidence type="ECO:0000256" key="6">
    <source>
        <dbReference type="ARBA" id="ARBA00023125"/>
    </source>
</evidence>
<dbReference type="Pfam" id="PF01555">
    <property type="entry name" value="N6_N4_Mtase"/>
    <property type="match status" value="1"/>
</dbReference>
<evidence type="ECO:0000256" key="4">
    <source>
        <dbReference type="ARBA" id="ARBA00022691"/>
    </source>
</evidence>
<keyword evidence="3" id="KW-0808">Transferase</keyword>
<dbReference type="PROSITE" id="PS00093">
    <property type="entry name" value="N4_MTASE"/>
    <property type="match status" value="1"/>
</dbReference>
<accession>A0A1Y6K1Y7</accession>
<keyword evidence="4" id="KW-0949">S-adenosyl-L-methionine</keyword>
<dbReference type="Gene3D" id="3.40.50.150">
    <property type="entry name" value="Vaccinia Virus protein VP39"/>
    <property type="match status" value="1"/>
</dbReference>
<evidence type="ECO:0000313" key="10">
    <source>
        <dbReference type="EMBL" id="SMX53673.1"/>
    </source>
</evidence>
<proteinExistence type="inferred from homology"/>
<keyword evidence="6" id="KW-0238">DNA-binding</keyword>
<dbReference type="InterPro" id="IPR001091">
    <property type="entry name" value="RM_Methyltransferase"/>
</dbReference>
<protein>
    <recommendedName>
        <fullName evidence="8">Methyltransferase</fullName>
        <ecNumber evidence="8">2.1.1.-</ecNumber>
    </recommendedName>
</protein>
<evidence type="ECO:0000256" key="7">
    <source>
        <dbReference type="ARBA" id="ARBA00049120"/>
    </source>
</evidence>
<dbReference type="KEGG" id="abat:CFX1CAM_0607"/>
<evidence type="ECO:0000313" key="11">
    <source>
        <dbReference type="Proteomes" id="UP000195514"/>
    </source>
</evidence>
<dbReference type="GO" id="GO:0032259">
    <property type="term" value="P:methylation"/>
    <property type="evidence" value="ECO:0007669"/>
    <property type="project" value="UniProtKB-KW"/>
</dbReference>
<evidence type="ECO:0000259" key="9">
    <source>
        <dbReference type="Pfam" id="PF01555"/>
    </source>
</evidence>
<keyword evidence="11" id="KW-1185">Reference proteome</keyword>
<dbReference type="PANTHER" id="PTHR13370:SF3">
    <property type="entry name" value="TRNA (GUANINE(10)-N2)-METHYLTRANSFERASE HOMOLOG"/>
    <property type="match status" value="1"/>
</dbReference>
<dbReference type="SUPFAM" id="SSF53335">
    <property type="entry name" value="S-adenosyl-L-methionine-dependent methyltransferases"/>
    <property type="match status" value="1"/>
</dbReference>
<comment type="catalytic activity">
    <reaction evidence="7">
        <text>a 2'-deoxycytidine in DNA + S-adenosyl-L-methionine = an N(4)-methyl-2'-deoxycytidine in DNA + S-adenosyl-L-homocysteine + H(+)</text>
        <dbReference type="Rhea" id="RHEA:16857"/>
        <dbReference type="Rhea" id="RHEA-COMP:11369"/>
        <dbReference type="Rhea" id="RHEA-COMP:13674"/>
        <dbReference type="ChEBI" id="CHEBI:15378"/>
        <dbReference type="ChEBI" id="CHEBI:57856"/>
        <dbReference type="ChEBI" id="CHEBI:59789"/>
        <dbReference type="ChEBI" id="CHEBI:85452"/>
        <dbReference type="ChEBI" id="CHEBI:137933"/>
        <dbReference type="EC" id="2.1.1.113"/>
    </reaction>
</comment>